<feature type="non-terminal residue" evidence="2">
    <location>
        <position position="233"/>
    </location>
</feature>
<sequence>EKFADVELRTGQSMEVGVVFAPDAEYAEEVKKFLGHKPETYRWHIDCCVHEVLDLLETRFYIGKVDGHIISNVMITEYDGIGTLGHVFTLSDQRRKGACKAIMKCQMDDFRRRGGKALYLGTGYDSHPYHIYKSFGFDSVYDESGFMYYFAIEDFDVNYFSDLDVHVKDHIEWHDWAKITALTGITNGDQIRNIALGVYGPSNFEGGFLSFKKELENGTDYHAAKLLQSSSGA</sequence>
<name>A0A383DXT7_9ZZZZ</name>
<dbReference type="EMBL" id="UINC01220983">
    <property type="protein sequence ID" value="SVE49134.1"/>
    <property type="molecule type" value="Genomic_DNA"/>
</dbReference>
<dbReference type="SUPFAM" id="SSF55729">
    <property type="entry name" value="Acyl-CoA N-acyltransferases (Nat)"/>
    <property type="match status" value="1"/>
</dbReference>
<dbReference type="PROSITE" id="PS51186">
    <property type="entry name" value="GNAT"/>
    <property type="match status" value="1"/>
</dbReference>
<dbReference type="CDD" id="cd04301">
    <property type="entry name" value="NAT_SF"/>
    <property type="match status" value="1"/>
</dbReference>
<dbReference type="Pfam" id="PF00583">
    <property type="entry name" value="Acetyltransf_1"/>
    <property type="match status" value="1"/>
</dbReference>
<feature type="non-terminal residue" evidence="2">
    <location>
        <position position="1"/>
    </location>
</feature>
<feature type="domain" description="N-acetyltransferase" evidence="1">
    <location>
        <begin position="18"/>
        <end position="164"/>
    </location>
</feature>
<dbReference type="InterPro" id="IPR016181">
    <property type="entry name" value="Acyl_CoA_acyltransferase"/>
</dbReference>
<protein>
    <recommendedName>
        <fullName evidence="1">N-acetyltransferase domain-containing protein</fullName>
    </recommendedName>
</protein>
<evidence type="ECO:0000313" key="2">
    <source>
        <dbReference type="EMBL" id="SVE49134.1"/>
    </source>
</evidence>
<dbReference type="Gene3D" id="3.40.630.30">
    <property type="match status" value="1"/>
</dbReference>
<gene>
    <name evidence="2" type="ORF">METZ01_LOCUS501988</name>
</gene>
<dbReference type="InterPro" id="IPR000182">
    <property type="entry name" value="GNAT_dom"/>
</dbReference>
<evidence type="ECO:0000259" key="1">
    <source>
        <dbReference type="PROSITE" id="PS51186"/>
    </source>
</evidence>
<organism evidence="2">
    <name type="scientific">marine metagenome</name>
    <dbReference type="NCBI Taxonomy" id="408172"/>
    <lineage>
        <taxon>unclassified sequences</taxon>
        <taxon>metagenomes</taxon>
        <taxon>ecological metagenomes</taxon>
    </lineage>
</organism>
<proteinExistence type="predicted"/>
<dbReference type="GO" id="GO:0016747">
    <property type="term" value="F:acyltransferase activity, transferring groups other than amino-acyl groups"/>
    <property type="evidence" value="ECO:0007669"/>
    <property type="project" value="InterPro"/>
</dbReference>
<accession>A0A383DXT7</accession>
<dbReference type="AlphaFoldDB" id="A0A383DXT7"/>
<reference evidence="2" key="1">
    <citation type="submission" date="2018-05" db="EMBL/GenBank/DDBJ databases">
        <authorList>
            <person name="Lanie J.A."/>
            <person name="Ng W.-L."/>
            <person name="Kazmierczak K.M."/>
            <person name="Andrzejewski T.M."/>
            <person name="Davidsen T.M."/>
            <person name="Wayne K.J."/>
            <person name="Tettelin H."/>
            <person name="Glass J.I."/>
            <person name="Rusch D."/>
            <person name="Podicherti R."/>
            <person name="Tsui H.-C.T."/>
            <person name="Winkler M.E."/>
        </authorList>
    </citation>
    <scope>NUCLEOTIDE SEQUENCE</scope>
</reference>